<proteinExistence type="predicted"/>
<protein>
    <submittedName>
        <fullName evidence="1">Uncharacterized protein</fullName>
    </submittedName>
</protein>
<dbReference type="Proteomes" id="UP001499843">
    <property type="component" value="Unassembled WGS sequence"/>
</dbReference>
<reference evidence="2" key="1">
    <citation type="journal article" date="2019" name="Int. J. Syst. Evol. Microbiol.">
        <title>The Global Catalogue of Microorganisms (GCM) 10K type strain sequencing project: providing services to taxonomists for standard genome sequencing and annotation.</title>
        <authorList>
            <consortium name="The Broad Institute Genomics Platform"/>
            <consortium name="The Broad Institute Genome Sequencing Center for Infectious Disease"/>
            <person name="Wu L."/>
            <person name="Ma J."/>
        </authorList>
    </citation>
    <scope>NUCLEOTIDE SEQUENCE [LARGE SCALE GENOMIC DNA]</scope>
    <source>
        <strain evidence="2">JCM 16114</strain>
    </source>
</reference>
<gene>
    <name evidence="1" type="ORF">GCM10009850_042670</name>
</gene>
<sequence>MTVVLAPPRLTDQARQDWDLLQRPTRRPPAFDPDLAGLLPEPAQRWLLHAIEPGTPLLRAVVLSMRGTIKLGEWHRFHANQALLPLEGYVWAGTASLGLTSVRGLDRYRAGAGETRWRMYGAFPMVTGGGPDVTRSAAGRLACELVLAPAAALDPRVRWKALDERHAVAAMPIGGEDHEVTLAVAPDGRLDSVTTTRWGAPGGTAYHEHTFGLECVEEGTFDGFTIPARVRGGWWPGTDRRRDGETIHFALDDALFR</sequence>
<dbReference type="RefSeq" id="WP_344477286.1">
    <property type="nucleotide sequence ID" value="NZ_BAAAQX010000010.1"/>
</dbReference>
<dbReference type="Pfam" id="PF20181">
    <property type="entry name" value="DUF6544"/>
    <property type="match status" value="1"/>
</dbReference>
<evidence type="ECO:0000313" key="1">
    <source>
        <dbReference type="EMBL" id="GAA2208809.1"/>
    </source>
</evidence>
<evidence type="ECO:0000313" key="2">
    <source>
        <dbReference type="Proteomes" id="UP001499843"/>
    </source>
</evidence>
<accession>A0ABP5PB02</accession>
<dbReference type="EMBL" id="BAAAQX010000010">
    <property type="protein sequence ID" value="GAA2208809.1"/>
    <property type="molecule type" value="Genomic_DNA"/>
</dbReference>
<name>A0ABP5PB02_9ACTN</name>
<keyword evidence="2" id="KW-1185">Reference proteome</keyword>
<comment type="caution">
    <text evidence="1">The sequence shown here is derived from an EMBL/GenBank/DDBJ whole genome shotgun (WGS) entry which is preliminary data.</text>
</comment>
<dbReference type="InterPro" id="IPR046674">
    <property type="entry name" value="DUF6544"/>
</dbReference>
<organism evidence="1 2">
    <name type="scientific">Nonomuraea monospora</name>
    <dbReference type="NCBI Taxonomy" id="568818"/>
    <lineage>
        <taxon>Bacteria</taxon>
        <taxon>Bacillati</taxon>
        <taxon>Actinomycetota</taxon>
        <taxon>Actinomycetes</taxon>
        <taxon>Streptosporangiales</taxon>
        <taxon>Streptosporangiaceae</taxon>
        <taxon>Nonomuraea</taxon>
    </lineage>
</organism>